<dbReference type="GO" id="GO:0003677">
    <property type="term" value="F:DNA binding"/>
    <property type="evidence" value="ECO:0007669"/>
    <property type="project" value="UniProtKB-KW"/>
</dbReference>
<organism evidence="6 7">
    <name type="scientific">Sphingopyxis macrogoltabida</name>
    <name type="common">Sphingomonas macrogoltabidus</name>
    <dbReference type="NCBI Taxonomy" id="33050"/>
    <lineage>
        <taxon>Bacteria</taxon>
        <taxon>Pseudomonadati</taxon>
        <taxon>Pseudomonadota</taxon>
        <taxon>Alphaproteobacteria</taxon>
        <taxon>Sphingomonadales</taxon>
        <taxon>Sphingomonadaceae</taxon>
        <taxon>Sphingopyxis</taxon>
    </lineage>
</organism>
<dbReference type="PANTHER" id="PTHR44688:SF16">
    <property type="entry name" value="DNA-BINDING TRANSCRIPTIONAL ACTIVATOR DEVR_DOSR"/>
    <property type="match status" value="1"/>
</dbReference>
<dbReference type="Proteomes" id="UP000076088">
    <property type="component" value="Chromosome"/>
</dbReference>
<feature type="transmembrane region" description="Helical" evidence="4">
    <location>
        <begin position="106"/>
        <end position="127"/>
    </location>
</feature>
<dbReference type="Pfam" id="PF13211">
    <property type="entry name" value="DUF4019"/>
    <property type="match status" value="1"/>
</dbReference>
<keyword evidence="3" id="KW-0804">Transcription</keyword>
<dbReference type="InterPro" id="IPR036388">
    <property type="entry name" value="WH-like_DNA-bd_sf"/>
</dbReference>
<keyword evidence="2" id="KW-0238">DNA-binding</keyword>
<evidence type="ECO:0000259" key="5">
    <source>
        <dbReference type="PROSITE" id="PS50043"/>
    </source>
</evidence>
<dbReference type="AlphaFoldDB" id="A0AAC9FGF0"/>
<dbReference type="PRINTS" id="PR00038">
    <property type="entry name" value="HTHLUXR"/>
</dbReference>
<dbReference type="PANTHER" id="PTHR44688">
    <property type="entry name" value="DNA-BINDING TRANSCRIPTIONAL ACTIVATOR DEVR_DOSR"/>
    <property type="match status" value="1"/>
</dbReference>
<dbReference type="SUPFAM" id="SSF46894">
    <property type="entry name" value="C-terminal effector domain of the bipartite response regulators"/>
    <property type="match status" value="1"/>
</dbReference>
<keyword evidence="4" id="KW-1133">Transmembrane helix</keyword>
<keyword evidence="4" id="KW-0812">Transmembrane</keyword>
<keyword evidence="4" id="KW-0472">Membrane</keyword>
<accession>A0AAC9FGF0</accession>
<dbReference type="InterPro" id="IPR000792">
    <property type="entry name" value="Tscrpt_reg_LuxR_C"/>
</dbReference>
<dbReference type="KEGG" id="smaz:LH19_20150"/>
<sequence>MTTAGIQALTEKEKETLRLLVSGYDAKSMARHLGLSVHTVNERLRDARRKLAVSSSREAARQLRDLEHRDPQILGDKALGEAAAVPGMEQTTASAATRRMGRRSGWIAGGLFMSFALALLAFASMSGSADTPAAPPSTAPAQSAAVAAALGWLALVDRGDWNGSWEATGQSFKTLNTPETWARVAHQVQGPLGAVKARVLLSEEAVPAPPYGYQMVKFRTDYANKAGAIETLSLVREGGSWRVVGVMVE</sequence>
<feature type="domain" description="HTH luxR-type" evidence="5">
    <location>
        <begin position="2"/>
        <end position="67"/>
    </location>
</feature>
<proteinExistence type="predicted"/>
<name>A0AAC9FGF0_SPHMC</name>
<keyword evidence="7" id="KW-1185">Reference proteome</keyword>
<dbReference type="CDD" id="cd06170">
    <property type="entry name" value="LuxR_C_like"/>
    <property type="match status" value="1"/>
</dbReference>
<protein>
    <recommendedName>
        <fullName evidence="5">HTH luxR-type domain-containing protein</fullName>
    </recommendedName>
</protein>
<evidence type="ECO:0000256" key="3">
    <source>
        <dbReference type="ARBA" id="ARBA00023163"/>
    </source>
</evidence>
<evidence type="ECO:0000256" key="2">
    <source>
        <dbReference type="ARBA" id="ARBA00023125"/>
    </source>
</evidence>
<reference evidence="6 7" key="2">
    <citation type="journal article" date="2016" name="Genome Announc.">
        <title>Complete Genome Sequence of Sphingopyxis macrogoltabida Strain 203N (NBRC 111659), a Polyethylene Glycol Degrader.</title>
        <authorList>
            <person name="Ohtsubo Y."/>
            <person name="Nonoyama S."/>
            <person name="Nagata Y."/>
            <person name="Numata M."/>
            <person name="Tsuchikane K."/>
            <person name="Hosoyama A."/>
            <person name="Yamazoe A."/>
            <person name="Tsuda M."/>
            <person name="Fujita N."/>
            <person name="Kawai F."/>
        </authorList>
    </citation>
    <scope>NUCLEOTIDE SEQUENCE [LARGE SCALE GENOMIC DNA]</scope>
    <source>
        <strain evidence="6 7">203N</strain>
    </source>
</reference>
<feature type="transmembrane region" description="Helical" evidence="4">
    <location>
        <begin position="139"/>
        <end position="156"/>
    </location>
</feature>
<dbReference type="Pfam" id="PF00196">
    <property type="entry name" value="GerE"/>
    <property type="match status" value="1"/>
</dbReference>
<dbReference type="InterPro" id="IPR025091">
    <property type="entry name" value="DUF4019"/>
</dbReference>
<dbReference type="RefSeq" id="WP_054731493.1">
    <property type="nucleotide sequence ID" value="NZ_CP009429.1"/>
</dbReference>
<dbReference type="PROSITE" id="PS50043">
    <property type="entry name" value="HTH_LUXR_2"/>
    <property type="match status" value="1"/>
</dbReference>
<dbReference type="SMART" id="SM00421">
    <property type="entry name" value="HTH_LUXR"/>
    <property type="match status" value="1"/>
</dbReference>
<evidence type="ECO:0000313" key="7">
    <source>
        <dbReference type="Proteomes" id="UP000076088"/>
    </source>
</evidence>
<dbReference type="GO" id="GO:0006355">
    <property type="term" value="P:regulation of DNA-templated transcription"/>
    <property type="evidence" value="ECO:0007669"/>
    <property type="project" value="InterPro"/>
</dbReference>
<gene>
    <name evidence="6" type="ORF">ATM17_20695</name>
</gene>
<keyword evidence="1" id="KW-0805">Transcription regulation</keyword>
<reference evidence="7" key="1">
    <citation type="submission" date="2015-11" db="EMBL/GenBank/DDBJ databases">
        <title>Complete genome sequence of a polyethylene-glycol degrader Sphingopyxis macrogoltabida 203N (NBRC 111659).</title>
        <authorList>
            <person name="Yoshiyuki O."/>
            <person name="Shouta N."/>
            <person name="Nagata Y."/>
            <person name="Numata M."/>
            <person name="Tsuchikane K."/>
            <person name="Hosoyama A."/>
            <person name="Yamazoe A."/>
            <person name="Tsuda M."/>
            <person name="Fujita N."/>
            <person name="Kawai F."/>
        </authorList>
    </citation>
    <scope>NUCLEOTIDE SEQUENCE [LARGE SCALE GENOMIC DNA]</scope>
    <source>
        <strain evidence="7">203N</strain>
    </source>
</reference>
<dbReference type="Gene3D" id="1.10.10.10">
    <property type="entry name" value="Winged helix-like DNA-binding domain superfamily/Winged helix DNA-binding domain"/>
    <property type="match status" value="1"/>
</dbReference>
<evidence type="ECO:0000256" key="1">
    <source>
        <dbReference type="ARBA" id="ARBA00023015"/>
    </source>
</evidence>
<evidence type="ECO:0000256" key="4">
    <source>
        <dbReference type="SAM" id="Phobius"/>
    </source>
</evidence>
<dbReference type="InterPro" id="IPR016032">
    <property type="entry name" value="Sig_transdc_resp-reg_C-effctor"/>
</dbReference>
<evidence type="ECO:0000313" key="6">
    <source>
        <dbReference type="EMBL" id="AMU91438.1"/>
    </source>
</evidence>
<dbReference type="EMBL" id="CP013344">
    <property type="protein sequence ID" value="AMU91438.1"/>
    <property type="molecule type" value="Genomic_DNA"/>
</dbReference>